<evidence type="ECO:0000256" key="7">
    <source>
        <dbReference type="ARBA" id="ARBA00023237"/>
    </source>
</evidence>
<comment type="similarity">
    <text evidence="8 9">Belongs to the TonB-dependent receptor family.</text>
</comment>
<evidence type="ECO:0000256" key="3">
    <source>
        <dbReference type="ARBA" id="ARBA00022452"/>
    </source>
</evidence>
<comment type="caution">
    <text evidence="12">The sequence shown here is derived from an EMBL/GenBank/DDBJ whole genome shotgun (WGS) entry which is preliminary data.</text>
</comment>
<dbReference type="InterPro" id="IPR039426">
    <property type="entry name" value="TonB-dep_rcpt-like"/>
</dbReference>
<keyword evidence="7 8" id="KW-0998">Cell outer membrane</keyword>
<accession>A0ABU7XR35</accession>
<evidence type="ECO:0000256" key="9">
    <source>
        <dbReference type="RuleBase" id="RU003357"/>
    </source>
</evidence>
<keyword evidence="6 8" id="KW-0472">Membrane</keyword>
<keyword evidence="2 8" id="KW-0813">Transport</keyword>
<dbReference type="PROSITE" id="PS52016">
    <property type="entry name" value="TONB_DEPENDENT_REC_3"/>
    <property type="match status" value="1"/>
</dbReference>
<dbReference type="Proteomes" id="UP001337305">
    <property type="component" value="Unassembled WGS sequence"/>
</dbReference>
<dbReference type="InterPro" id="IPR037066">
    <property type="entry name" value="Plug_dom_sf"/>
</dbReference>
<dbReference type="InterPro" id="IPR012910">
    <property type="entry name" value="Plug_dom"/>
</dbReference>
<evidence type="ECO:0000256" key="1">
    <source>
        <dbReference type="ARBA" id="ARBA00004571"/>
    </source>
</evidence>
<keyword evidence="5 9" id="KW-0798">TonB box</keyword>
<feature type="domain" description="TonB-dependent receptor plug" evidence="11">
    <location>
        <begin position="205"/>
        <end position="314"/>
    </location>
</feature>
<proteinExistence type="inferred from homology"/>
<dbReference type="InterPro" id="IPR036942">
    <property type="entry name" value="Beta-barrel_TonB_sf"/>
</dbReference>
<evidence type="ECO:0000313" key="13">
    <source>
        <dbReference type="Proteomes" id="UP001337305"/>
    </source>
</evidence>
<organism evidence="12 13">
    <name type="scientific">Flavivirga spongiicola</name>
    <dbReference type="NCBI Taxonomy" id="421621"/>
    <lineage>
        <taxon>Bacteria</taxon>
        <taxon>Pseudomonadati</taxon>
        <taxon>Bacteroidota</taxon>
        <taxon>Flavobacteriia</taxon>
        <taxon>Flavobacteriales</taxon>
        <taxon>Flavobacteriaceae</taxon>
        <taxon>Flavivirga</taxon>
    </lineage>
</organism>
<gene>
    <name evidence="12" type="ORF">N1F79_08550</name>
</gene>
<evidence type="ECO:0000256" key="5">
    <source>
        <dbReference type="ARBA" id="ARBA00023077"/>
    </source>
</evidence>
<keyword evidence="3 8" id="KW-1134">Transmembrane beta strand</keyword>
<evidence type="ECO:0000256" key="2">
    <source>
        <dbReference type="ARBA" id="ARBA00022448"/>
    </source>
</evidence>
<feature type="domain" description="TonB-dependent receptor-like beta-barrel" evidence="10">
    <location>
        <begin position="552"/>
        <end position="1098"/>
    </location>
</feature>
<reference evidence="12 13" key="1">
    <citation type="submission" date="2022-09" db="EMBL/GenBank/DDBJ databases">
        <title>Genome sequencing of Flavivirga sp. MEBiC05379.</title>
        <authorList>
            <person name="Oh H.-M."/>
            <person name="Kwon K.K."/>
            <person name="Park M.J."/>
            <person name="Yang S.-H."/>
        </authorList>
    </citation>
    <scope>NUCLEOTIDE SEQUENCE [LARGE SCALE GENOMIC DNA]</scope>
    <source>
        <strain evidence="12 13">MEBiC05379</strain>
    </source>
</reference>
<dbReference type="SUPFAM" id="SSF49464">
    <property type="entry name" value="Carboxypeptidase regulatory domain-like"/>
    <property type="match status" value="1"/>
</dbReference>
<evidence type="ECO:0000256" key="8">
    <source>
        <dbReference type="PROSITE-ProRule" id="PRU01360"/>
    </source>
</evidence>
<evidence type="ECO:0000259" key="10">
    <source>
        <dbReference type="Pfam" id="PF00593"/>
    </source>
</evidence>
<keyword evidence="12" id="KW-0675">Receptor</keyword>
<dbReference type="NCBIfam" id="TIGR04056">
    <property type="entry name" value="OMP_RagA_SusC"/>
    <property type="match status" value="1"/>
</dbReference>
<evidence type="ECO:0000256" key="6">
    <source>
        <dbReference type="ARBA" id="ARBA00023136"/>
    </source>
</evidence>
<dbReference type="Pfam" id="PF13715">
    <property type="entry name" value="CarbopepD_reg_2"/>
    <property type="match status" value="1"/>
</dbReference>
<evidence type="ECO:0000259" key="11">
    <source>
        <dbReference type="Pfam" id="PF07715"/>
    </source>
</evidence>
<comment type="subcellular location">
    <subcellularLocation>
        <location evidence="1 8">Cell outer membrane</location>
        <topology evidence="1 8">Multi-pass membrane protein</topology>
    </subcellularLocation>
</comment>
<evidence type="ECO:0000313" key="12">
    <source>
        <dbReference type="EMBL" id="MEF3833179.1"/>
    </source>
</evidence>
<name>A0ABU7XR35_9FLAO</name>
<evidence type="ECO:0000256" key="4">
    <source>
        <dbReference type="ARBA" id="ARBA00022692"/>
    </source>
</evidence>
<dbReference type="NCBIfam" id="TIGR04057">
    <property type="entry name" value="SusC_RagA_signa"/>
    <property type="match status" value="1"/>
</dbReference>
<dbReference type="InterPro" id="IPR008969">
    <property type="entry name" value="CarboxyPept-like_regulatory"/>
</dbReference>
<dbReference type="Gene3D" id="2.170.130.10">
    <property type="entry name" value="TonB-dependent receptor, plug domain"/>
    <property type="match status" value="1"/>
</dbReference>
<dbReference type="SUPFAM" id="SSF56935">
    <property type="entry name" value="Porins"/>
    <property type="match status" value="1"/>
</dbReference>
<protein>
    <submittedName>
        <fullName evidence="12">TonB-dependent receptor</fullName>
    </submittedName>
</protein>
<dbReference type="InterPro" id="IPR023996">
    <property type="entry name" value="TonB-dep_OMP_SusC/RagA"/>
</dbReference>
<sequence>MRTFIFLYCTMVFALTPNNVISQNSKIKVKEDKVLTVDEVFDLIMEQTDYKFFYEEGIFKDFPKVHLKKGTLKTNKLLNRTLSKGDLNIIVTNNNAILIQEKPKKAITSGQQQHNVSGEITDASGQPLPGANILEKGTTNGAQTDFDGKFSLNVSSANVILVVSYIGFLSQEVSVNNQETITVALQEDTAKLDEVVVVGYGTSTKEKFNGSVSKVNNKTLNNYSSANFEQSLAGTISGVQILGNSKNPGDNSVIQIRGLSTLTAGTNPLIVVDGNPLSEGSSLSSVNTNDVETISILKDAASAAIYGSRASNGVILITTKKGNRGKLKVTYNGYVGFQSRIDKFKVTDAYDTALFDLDARNFGYISGGAGRSITDDNATRDANGGGKRSRIPTYLQGYIDGTPGLTNTNWNDAVFRDAMQQNHYLNLSGGNEKSDYSISFGHLNQDNIIIASGYKRYTNNIRFNSQISDRIKFGINTNISMSDATPTGERAWSQTLLGRGRQADPAFTVTLMQPYYPIYNPDGTLAIAAQLDDNNQNWDGPISENTIAHVLLSDFTKKGFRLFGNTFVEIEPIEDLKFKTSFGGDYSTSVEEFFAPSTFGNYRTPVANNPTQAAKYDTKRENFIIENLLSYKKKIKSHTFDVLLGYSYQQEFRNETDLESRDFADDNIRNVSGATSITATSKSSKWALESYFTRLQYDFDNKYTLSGSIRRDGSSRFGANTKYGNFASVSAGWVLSNESFFPQDKLINYAKLRASLGQTGNNQIGDFGSVALISPDNYAIDGSLTSGVYTRTSPNADLSWETNTAVNFGLDLGLLQNKLFFTAEYYTSKTTDLLLDVPVPQQSGFSESLQNIGELENKGVEFEIKGRDFNIGDLKIGFNANISHSTNKVLALGNGQSQIIFSSGVDFITKVGEPVAQFYNYNVTGVYKSQSEIDNDPVTPLSGTEIGDYIVQDTNGDGRITSDDRAMQGDFNPDFTYGFGFTLNYKGFDLSAQFTGIEGRKVSDHIINRTESGEGFFIPSQYYFDNYFNDRNPDGFFRRPDFSSFSSAGRLTRKSNLSVLDGDYFRLRSLQLGYTLPSSIIDKLSIDNLRLYFTGNNLFNVTKFRGYNSDGVDTRSNERQSLSRGYIDSSSPLTRFIAIGMDIKF</sequence>
<dbReference type="InterPro" id="IPR000531">
    <property type="entry name" value="Beta-barrel_TonB"/>
</dbReference>
<dbReference type="EMBL" id="JAODOP010000004">
    <property type="protein sequence ID" value="MEF3833179.1"/>
    <property type="molecule type" value="Genomic_DNA"/>
</dbReference>
<dbReference type="Gene3D" id="2.60.40.1120">
    <property type="entry name" value="Carboxypeptidase-like, regulatory domain"/>
    <property type="match status" value="1"/>
</dbReference>
<dbReference type="RefSeq" id="WP_303305529.1">
    <property type="nucleotide sequence ID" value="NZ_JAUOEO010000001.1"/>
</dbReference>
<keyword evidence="13" id="KW-1185">Reference proteome</keyword>
<dbReference type="Gene3D" id="2.40.170.20">
    <property type="entry name" value="TonB-dependent receptor, beta-barrel domain"/>
    <property type="match status" value="1"/>
</dbReference>
<dbReference type="Pfam" id="PF00593">
    <property type="entry name" value="TonB_dep_Rec_b-barrel"/>
    <property type="match status" value="1"/>
</dbReference>
<dbReference type="Pfam" id="PF07715">
    <property type="entry name" value="Plug"/>
    <property type="match status" value="1"/>
</dbReference>
<dbReference type="InterPro" id="IPR023997">
    <property type="entry name" value="TonB-dep_OMP_SusC/RagA_CS"/>
</dbReference>
<keyword evidence="4 8" id="KW-0812">Transmembrane</keyword>